<dbReference type="Proteomes" id="UP001304671">
    <property type="component" value="Unassembled WGS sequence"/>
</dbReference>
<evidence type="ECO:0000256" key="2">
    <source>
        <dbReference type="ARBA" id="ARBA00023136"/>
    </source>
</evidence>
<dbReference type="InterPro" id="IPR017689">
    <property type="entry name" value="BamD"/>
</dbReference>
<keyword evidence="1 4" id="KW-0732">Signal</keyword>
<keyword evidence="2" id="KW-0472">Membrane</keyword>
<reference evidence="6 7" key="1">
    <citation type="submission" date="2023-12" db="EMBL/GenBank/DDBJ databases">
        <title>Novel species of the genus Arcicella isolated from rivers.</title>
        <authorList>
            <person name="Lu H."/>
        </authorList>
    </citation>
    <scope>NUCLEOTIDE SEQUENCE [LARGE SCALE GENOMIC DNA]</scope>
    <source>
        <strain evidence="6 7">LMG 21963</strain>
    </source>
</reference>
<keyword evidence="3" id="KW-0998">Cell outer membrane</keyword>
<feature type="signal peptide" evidence="4">
    <location>
        <begin position="1"/>
        <end position="19"/>
    </location>
</feature>
<protein>
    <submittedName>
        <fullName evidence="6">Outer membrane protein assembly factor BamD</fullName>
    </submittedName>
</protein>
<dbReference type="EMBL" id="JAYFUL010000001">
    <property type="protein sequence ID" value="MEA5256207.1"/>
    <property type="molecule type" value="Genomic_DNA"/>
</dbReference>
<dbReference type="Pfam" id="PF13174">
    <property type="entry name" value="TPR_6"/>
    <property type="match status" value="1"/>
</dbReference>
<feature type="domain" description="Outer membrane lipoprotein BamD-like" evidence="5">
    <location>
        <begin position="31"/>
        <end position="181"/>
    </location>
</feature>
<evidence type="ECO:0000256" key="3">
    <source>
        <dbReference type="ARBA" id="ARBA00023237"/>
    </source>
</evidence>
<accession>A0ABU5QGN3</accession>
<name>A0ABU5QGN3_9BACT</name>
<feature type="chain" id="PRO_5045961932" evidence="4">
    <location>
        <begin position="20"/>
        <end position="298"/>
    </location>
</feature>
<evidence type="ECO:0000256" key="1">
    <source>
        <dbReference type="ARBA" id="ARBA00022729"/>
    </source>
</evidence>
<sequence>MQRTHKFLLFILFALTLSACSNFEKIRKMTDEKKKYDAAIRFFKKGQYDKASILFEELLPILTGTDQQEIATFYQAYCDYHTGNYEMANFHFKRFAETFARSEYYEEAVYMSAYSLYKNSPQFNLDQSGTITAINELQNFINNYSDSKFREETSDLIKELRKKLEKKSYEKVKLYYKTSEFNIASLKSAVIEINNFQRDYPDSDFNEELAYLKVQSQFDLAQSTIESKQKERFDDAIKYYQDLVDKYPKSDFLKKAEKLYDISFKESDRIAKLEAEYKAARDKEKSNTSKVGAGDKQK</sequence>
<evidence type="ECO:0000259" key="5">
    <source>
        <dbReference type="Pfam" id="PF13525"/>
    </source>
</evidence>
<keyword evidence="7" id="KW-1185">Reference proteome</keyword>
<dbReference type="SUPFAM" id="SSF48452">
    <property type="entry name" value="TPR-like"/>
    <property type="match status" value="1"/>
</dbReference>
<dbReference type="InterPro" id="IPR011990">
    <property type="entry name" value="TPR-like_helical_dom_sf"/>
</dbReference>
<dbReference type="PROSITE" id="PS51257">
    <property type="entry name" value="PROKAR_LIPOPROTEIN"/>
    <property type="match status" value="1"/>
</dbReference>
<dbReference type="Gene3D" id="1.25.40.10">
    <property type="entry name" value="Tetratricopeptide repeat domain"/>
    <property type="match status" value="1"/>
</dbReference>
<dbReference type="InterPro" id="IPR039565">
    <property type="entry name" value="BamD-like"/>
</dbReference>
<proteinExistence type="predicted"/>
<evidence type="ECO:0000256" key="4">
    <source>
        <dbReference type="SAM" id="SignalP"/>
    </source>
</evidence>
<comment type="caution">
    <text evidence="6">The sequence shown here is derived from an EMBL/GenBank/DDBJ whole genome shotgun (WGS) entry which is preliminary data.</text>
</comment>
<dbReference type="RefSeq" id="WP_323246030.1">
    <property type="nucleotide sequence ID" value="NZ_JAYFUL010000001.1"/>
</dbReference>
<dbReference type="InterPro" id="IPR019734">
    <property type="entry name" value="TPR_rpt"/>
</dbReference>
<organism evidence="6 7">
    <name type="scientific">Arcicella aquatica</name>
    <dbReference type="NCBI Taxonomy" id="217141"/>
    <lineage>
        <taxon>Bacteria</taxon>
        <taxon>Pseudomonadati</taxon>
        <taxon>Bacteroidota</taxon>
        <taxon>Cytophagia</taxon>
        <taxon>Cytophagales</taxon>
        <taxon>Flectobacillaceae</taxon>
        <taxon>Arcicella</taxon>
    </lineage>
</organism>
<dbReference type="Pfam" id="PF13525">
    <property type="entry name" value="YfiO"/>
    <property type="match status" value="1"/>
</dbReference>
<evidence type="ECO:0000313" key="7">
    <source>
        <dbReference type="Proteomes" id="UP001304671"/>
    </source>
</evidence>
<gene>
    <name evidence="6" type="primary">bamD</name>
    <name evidence="6" type="ORF">VB264_00320</name>
</gene>
<evidence type="ECO:0000313" key="6">
    <source>
        <dbReference type="EMBL" id="MEA5256207.1"/>
    </source>
</evidence>
<dbReference type="NCBIfam" id="TIGR03302">
    <property type="entry name" value="OM_YfiO"/>
    <property type="match status" value="1"/>
</dbReference>